<dbReference type="PANTHER" id="PTHR43090">
    <property type="entry name" value="1-(5-PHOSPHORIBOSYL)-5-[(5-PHOSPHORIBOSYLAMINO)METHYLIDENEAMINO] IMIDAZOLE-4-CARBOXAMIDE ISOMERASE"/>
    <property type="match status" value="1"/>
</dbReference>
<gene>
    <name evidence="2" type="ORF">METZ01_LOCUS38337</name>
</gene>
<organism evidence="2">
    <name type="scientific">marine metagenome</name>
    <dbReference type="NCBI Taxonomy" id="408172"/>
    <lineage>
        <taxon>unclassified sequences</taxon>
        <taxon>metagenomes</taxon>
        <taxon>ecological metagenomes</taxon>
    </lineage>
</organism>
<comment type="similarity">
    <text evidence="1">Belongs to the HisA/HisF family.</text>
</comment>
<evidence type="ECO:0000313" key="2">
    <source>
        <dbReference type="EMBL" id="SUZ85483.1"/>
    </source>
</evidence>
<evidence type="ECO:0008006" key="3">
    <source>
        <dbReference type="Google" id="ProtNLM"/>
    </source>
</evidence>
<dbReference type="EMBL" id="UINC01001638">
    <property type="protein sequence ID" value="SUZ85483.1"/>
    <property type="molecule type" value="Genomic_DNA"/>
</dbReference>
<dbReference type="GO" id="GO:0003949">
    <property type="term" value="F:1-(5-phosphoribosyl)-5-[(5-phosphoribosylamino)methylideneamino]imidazole-4-carboxamide isomerase activity"/>
    <property type="evidence" value="ECO:0007669"/>
    <property type="project" value="InterPro"/>
</dbReference>
<name>A0A381R7H7_9ZZZZ</name>
<evidence type="ECO:0000256" key="1">
    <source>
        <dbReference type="ARBA" id="ARBA00009667"/>
    </source>
</evidence>
<dbReference type="InterPro" id="IPR006062">
    <property type="entry name" value="His_biosynth"/>
</dbReference>
<reference evidence="2" key="1">
    <citation type="submission" date="2018-05" db="EMBL/GenBank/DDBJ databases">
        <authorList>
            <person name="Lanie J.A."/>
            <person name="Ng W.-L."/>
            <person name="Kazmierczak K.M."/>
            <person name="Andrzejewski T.M."/>
            <person name="Davidsen T.M."/>
            <person name="Wayne K.J."/>
            <person name="Tettelin H."/>
            <person name="Glass J.I."/>
            <person name="Rusch D."/>
            <person name="Podicherti R."/>
            <person name="Tsui H.-C.T."/>
            <person name="Winkler M.E."/>
        </authorList>
    </citation>
    <scope>NUCLEOTIDE SEQUENCE</scope>
</reference>
<dbReference type="AlphaFoldDB" id="A0A381R7H7"/>
<dbReference type="GO" id="GO:0005737">
    <property type="term" value="C:cytoplasm"/>
    <property type="evidence" value="ECO:0007669"/>
    <property type="project" value="TreeGrafter"/>
</dbReference>
<dbReference type="Pfam" id="PF00977">
    <property type="entry name" value="His_biosynth"/>
    <property type="match status" value="1"/>
</dbReference>
<sequence length="194" mass="19920">VDLDAARSGNPTNLEIVGAIVEEVDIPVQTGGGVRSLEAATYLYEVGVSRCVLGTAAIENPALVQELAGMGYRVAVGLDVRGDQIATRGWRRDSGQSIFDLLPSFESSGAEAVVVTQINRDGMGTGPDVEGLRAVLSSTSLDVVASGGVGSVVHIRQLAKLEINGRRLAGIIVGKALHDGVIEVSAAVAATVTS</sequence>
<dbReference type="GO" id="GO:0000105">
    <property type="term" value="P:L-histidine biosynthetic process"/>
    <property type="evidence" value="ECO:0007669"/>
    <property type="project" value="InterPro"/>
</dbReference>
<dbReference type="InterPro" id="IPR011060">
    <property type="entry name" value="RibuloseP-bd_barrel"/>
</dbReference>
<dbReference type="GO" id="GO:0000162">
    <property type="term" value="P:L-tryptophan biosynthetic process"/>
    <property type="evidence" value="ECO:0007669"/>
    <property type="project" value="TreeGrafter"/>
</dbReference>
<feature type="non-terminal residue" evidence="2">
    <location>
        <position position="1"/>
    </location>
</feature>
<dbReference type="InterPro" id="IPR013785">
    <property type="entry name" value="Aldolase_TIM"/>
</dbReference>
<protein>
    <recommendedName>
        <fullName evidence="3">1-(5-phosphoribosyl)-5-((5-phosphoribosylamino)methylideneamino)imidazole-4-carboxamide isomerase</fullName>
    </recommendedName>
</protein>
<accession>A0A381R7H7</accession>
<dbReference type="InterPro" id="IPR044524">
    <property type="entry name" value="Isoase_HisA-like"/>
</dbReference>
<dbReference type="Gene3D" id="3.20.20.70">
    <property type="entry name" value="Aldolase class I"/>
    <property type="match status" value="1"/>
</dbReference>
<dbReference type="PANTHER" id="PTHR43090:SF2">
    <property type="entry name" value="1-(5-PHOSPHORIBOSYL)-5-[(5-PHOSPHORIBOSYLAMINO)METHYLIDENEAMINO] IMIDAZOLE-4-CARBOXAMIDE ISOMERASE"/>
    <property type="match status" value="1"/>
</dbReference>
<dbReference type="SUPFAM" id="SSF51366">
    <property type="entry name" value="Ribulose-phoshate binding barrel"/>
    <property type="match status" value="1"/>
</dbReference>
<proteinExistence type="inferred from homology"/>